<sequence>MLRGLSEQRLDSPQLESWQSAQRVKEKRAHTWMPRDITLPPRTEKDDHTWNLALRQRSIASSSPVGLSTESPSAKVQRPAKGL</sequence>
<evidence type="ECO:0000256" key="1">
    <source>
        <dbReference type="SAM" id="MobiDB-lite"/>
    </source>
</evidence>
<protein>
    <submittedName>
        <fullName evidence="2">Uncharacterized protein</fullName>
    </submittedName>
</protein>
<dbReference type="Proteomes" id="UP000762676">
    <property type="component" value="Unassembled WGS sequence"/>
</dbReference>
<proteinExistence type="predicted"/>
<accession>A0AAV4JY39</accession>
<feature type="region of interest" description="Disordered" evidence="1">
    <location>
        <begin position="1"/>
        <end position="45"/>
    </location>
</feature>
<organism evidence="2 3">
    <name type="scientific">Elysia marginata</name>
    <dbReference type="NCBI Taxonomy" id="1093978"/>
    <lineage>
        <taxon>Eukaryota</taxon>
        <taxon>Metazoa</taxon>
        <taxon>Spiralia</taxon>
        <taxon>Lophotrochozoa</taxon>
        <taxon>Mollusca</taxon>
        <taxon>Gastropoda</taxon>
        <taxon>Heterobranchia</taxon>
        <taxon>Euthyneura</taxon>
        <taxon>Panpulmonata</taxon>
        <taxon>Sacoglossa</taxon>
        <taxon>Placobranchoidea</taxon>
        <taxon>Plakobranchidae</taxon>
        <taxon>Elysia</taxon>
    </lineage>
</organism>
<evidence type="ECO:0000313" key="3">
    <source>
        <dbReference type="Proteomes" id="UP000762676"/>
    </source>
</evidence>
<dbReference type="EMBL" id="BMAT01010556">
    <property type="protein sequence ID" value="GFS27719.1"/>
    <property type="molecule type" value="Genomic_DNA"/>
</dbReference>
<dbReference type="AlphaFoldDB" id="A0AAV4JY39"/>
<comment type="caution">
    <text evidence="2">The sequence shown here is derived from an EMBL/GenBank/DDBJ whole genome shotgun (WGS) entry which is preliminary data.</text>
</comment>
<keyword evidence="3" id="KW-1185">Reference proteome</keyword>
<name>A0AAV4JY39_9GAST</name>
<reference evidence="2 3" key="1">
    <citation type="journal article" date="2021" name="Elife">
        <title>Chloroplast acquisition without the gene transfer in kleptoplastic sea slugs, Plakobranchus ocellatus.</title>
        <authorList>
            <person name="Maeda T."/>
            <person name="Takahashi S."/>
            <person name="Yoshida T."/>
            <person name="Shimamura S."/>
            <person name="Takaki Y."/>
            <person name="Nagai Y."/>
            <person name="Toyoda A."/>
            <person name="Suzuki Y."/>
            <person name="Arimoto A."/>
            <person name="Ishii H."/>
            <person name="Satoh N."/>
            <person name="Nishiyama T."/>
            <person name="Hasebe M."/>
            <person name="Maruyama T."/>
            <person name="Minagawa J."/>
            <person name="Obokata J."/>
            <person name="Shigenobu S."/>
        </authorList>
    </citation>
    <scope>NUCLEOTIDE SEQUENCE [LARGE SCALE GENOMIC DNA]</scope>
</reference>
<feature type="compositionally biased region" description="Basic and acidic residues" evidence="1">
    <location>
        <begin position="1"/>
        <end position="10"/>
    </location>
</feature>
<gene>
    <name evidence="2" type="ORF">ElyMa_005297400</name>
</gene>
<feature type="compositionally biased region" description="Polar residues" evidence="1">
    <location>
        <begin position="58"/>
        <end position="74"/>
    </location>
</feature>
<feature type="region of interest" description="Disordered" evidence="1">
    <location>
        <begin position="57"/>
        <end position="83"/>
    </location>
</feature>
<evidence type="ECO:0000313" key="2">
    <source>
        <dbReference type="EMBL" id="GFS27719.1"/>
    </source>
</evidence>